<name>A0A418M427_9BACT</name>
<evidence type="ECO:0000313" key="1">
    <source>
        <dbReference type="EMBL" id="RIV20522.1"/>
    </source>
</evidence>
<organism evidence="1 2">
    <name type="scientific">Fibrisoma montanum</name>
    <dbReference type="NCBI Taxonomy" id="2305895"/>
    <lineage>
        <taxon>Bacteria</taxon>
        <taxon>Pseudomonadati</taxon>
        <taxon>Bacteroidota</taxon>
        <taxon>Cytophagia</taxon>
        <taxon>Cytophagales</taxon>
        <taxon>Spirosomataceae</taxon>
        <taxon>Fibrisoma</taxon>
    </lineage>
</organism>
<protein>
    <submittedName>
        <fullName evidence="1">Uncharacterized protein</fullName>
    </submittedName>
</protein>
<dbReference type="OrthoDB" id="963868at2"/>
<sequence>MSEQQYIDYFSELASLHKAIRHSDATRRFYVLDENQAELRKAQRTIEFPILLVDPYLDDLDTAHDNYQAKIMGGVNVLVQCRKGDVFDERRARDEARRIARSVLFRLRRDCLSPGGKFQGKNIKPEFEFRGEPAPDLVPNAVGWGYSFELWLPSQVAVDPGDWIDL</sequence>
<keyword evidence="2" id="KW-1185">Reference proteome</keyword>
<accession>A0A418M427</accession>
<dbReference type="RefSeq" id="WP_119669690.1">
    <property type="nucleotide sequence ID" value="NZ_QXED01000006.1"/>
</dbReference>
<evidence type="ECO:0000313" key="2">
    <source>
        <dbReference type="Proteomes" id="UP000283523"/>
    </source>
</evidence>
<dbReference type="Proteomes" id="UP000283523">
    <property type="component" value="Unassembled WGS sequence"/>
</dbReference>
<gene>
    <name evidence="1" type="ORF">DYU11_20980</name>
</gene>
<dbReference type="AlphaFoldDB" id="A0A418M427"/>
<reference evidence="1 2" key="1">
    <citation type="submission" date="2018-08" db="EMBL/GenBank/DDBJ databases">
        <title>Fibrisoma montanum sp. nov., isolated from Danxia mountain soil.</title>
        <authorList>
            <person name="Huang Y."/>
        </authorList>
    </citation>
    <scope>NUCLEOTIDE SEQUENCE [LARGE SCALE GENOMIC DNA]</scope>
    <source>
        <strain evidence="1 2">HYT19</strain>
    </source>
</reference>
<proteinExistence type="predicted"/>
<comment type="caution">
    <text evidence="1">The sequence shown here is derived from an EMBL/GenBank/DDBJ whole genome shotgun (WGS) entry which is preliminary data.</text>
</comment>
<dbReference type="EMBL" id="QXED01000006">
    <property type="protein sequence ID" value="RIV20522.1"/>
    <property type="molecule type" value="Genomic_DNA"/>
</dbReference>